<evidence type="ECO:0000256" key="2">
    <source>
        <dbReference type="SAM" id="Phobius"/>
    </source>
</evidence>
<keyword evidence="2" id="KW-0472">Membrane</keyword>
<gene>
    <name evidence="3" type="ORF">FHS03_001327</name>
</gene>
<name>A0A7W5FT76_9BURK</name>
<dbReference type="InterPro" id="IPR036010">
    <property type="entry name" value="2Fe-2S_ferredoxin-like_sf"/>
</dbReference>
<protein>
    <submittedName>
        <fullName evidence="3">Putative molibdopterin-dependent oxidoreductase YjgC</fullName>
    </submittedName>
</protein>
<proteinExistence type="predicted"/>
<keyword evidence="2" id="KW-0812">Transmembrane</keyword>
<organism evidence="3 4">
    <name type="scientific">Pseudoduganella violacea</name>
    <dbReference type="NCBI Taxonomy" id="1715466"/>
    <lineage>
        <taxon>Bacteria</taxon>
        <taxon>Pseudomonadati</taxon>
        <taxon>Pseudomonadota</taxon>
        <taxon>Betaproteobacteria</taxon>
        <taxon>Burkholderiales</taxon>
        <taxon>Oxalobacteraceae</taxon>
        <taxon>Telluria group</taxon>
        <taxon>Pseudoduganella</taxon>
    </lineage>
</organism>
<accession>A0A7W5FT76</accession>
<keyword evidence="2" id="KW-1133">Transmembrane helix</keyword>
<sequence>MSEHLNILIDGERLVVVAGSSVAAAVALANGGITRRSVSGMPRAPLCGMGICHECRVSIDGRDHQLACQTLCTEGMRIRTGWVGNEA</sequence>
<dbReference type="GO" id="GO:0051536">
    <property type="term" value="F:iron-sulfur cluster binding"/>
    <property type="evidence" value="ECO:0007669"/>
    <property type="project" value="InterPro"/>
</dbReference>
<evidence type="ECO:0000256" key="1">
    <source>
        <dbReference type="ARBA" id="ARBA00023002"/>
    </source>
</evidence>
<dbReference type="Proteomes" id="UP000541535">
    <property type="component" value="Unassembled WGS sequence"/>
</dbReference>
<dbReference type="EMBL" id="JACHXD010000003">
    <property type="protein sequence ID" value="MBB3118296.1"/>
    <property type="molecule type" value="Genomic_DNA"/>
</dbReference>
<dbReference type="Gene3D" id="3.10.20.440">
    <property type="entry name" value="2Fe-2S iron-sulphur cluster binding domain, sarcosine oxidase, alpha subunit, N-terminal domain"/>
    <property type="match status" value="1"/>
</dbReference>
<reference evidence="3 4" key="1">
    <citation type="submission" date="2020-08" db="EMBL/GenBank/DDBJ databases">
        <title>Genomic Encyclopedia of Type Strains, Phase III (KMG-III): the genomes of soil and plant-associated and newly described type strains.</title>
        <authorList>
            <person name="Whitman W."/>
        </authorList>
    </citation>
    <scope>NUCLEOTIDE SEQUENCE [LARGE SCALE GENOMIC DNA]</scope>
    <source>
        <strain evidence="3 4">CECT 8897</strain>
    </source>
</reference>
<dbReference type="InterPro" id="IPR042204">
    <property type="entry name" value="2Fe-2S-bd_N"/>
</dbReference>
<dbReference type="SUPFAM" id="SSF54292">
    <property type="entry name" value="2Fe-2S ferredoxin-like"/>
    <property type="match status" value="1"/>
</dbReference>
<evidence type="ECO:0000313" key="3">
    <source>
        <dbReference type="EMBL" id="MBB3118296.1"/>
    </source>
</evidence>
<dbReference type="RefSeq" id="WP_183440233.1">
    <property type="nucleotide sequence ID" value="NZ_JACHXD010000003.1"/>
</dbReference>
<keyword evidence="4" id="KW-1185">Reference proteome</keyword>
<dbReference type="AlphaFoldDB" id="A0A7W5FT76"/>
<comment type="caution">
    <text evidence="3">The sequence shown here is derived from an EMBL/GenBank/DDBJ whole genome shotgun (WGS) entry which is preliminary data.</text>
</comment>
<dbReference type="Pfam" id="PF13510">
    <property type="entry name" value="Fer2_4"/>
    <property type="match status" value="1"/>
</dbReference>
<evidence type="ECO:0000313" key="4">
    <source>
        <dbReference type="Proteomes" id="UP000541535"/>
    </source>
</evidence>
<keyword evidence="1" id="KW-0560">Oxidoreductase</keyword>
<dbReference type="GO" id="GO:0016491">
    <property type="term" value="F:oxidoreductase activity"/>
    <property type="evidence" value="ECO:0007669"/>
    <property type="project" value="UniProtKB-KW"/>
</dbReference>
<feature type="transmembrane region" description="Helical" evidence="2">
    <location>
        <begin position="14"/>
        <end position="33"/>
    </location>
</feature>